<dbReference type="EMBL" id="AGSN01000217">
    <property type="protein sequence ID" value="EHH05109.1"/>
    <property type="molecule type" value="Genomic_DNA"/>
</dbReference>
<dbReference type="OrthoDB" id="8084463at2"/>
<keyword evidence="3" id="KW-1185">Reference proteome</keyword>
<dbReference type="Proteomes" id="UP000002949">
    <property type="component" value="Unassembled WGS sequence"/>
</dbReference>
<keyword evidence="1" id="KW-1133">Transmembrane helix</keyword>
<protein>
    <submittedName>
        <fullName evidence="2">Uncharacterized protein</fullName>
    </submittedName>
</protein>
<gene>
    <name evidence="2" type="ORF">MEA186_30462</name>
</gene>
<organism evidence="2 3">
    <name type="scientific">Mesorhizobium amorphae CCNWGS0123</name>
    <dbReference type="NCBI Taxonomy" id="1082933"/>
    <lineage>
        <taxon>Bacteria</taxon>
        <taxon>Pseudomonadati</taxon>
        <taxon>Pseudomonadota</taxon>
        <taxon>Alphaproteobacteria</taxon>
        <taxon>Hyphomicrobiales</taxon>
        <taxon>Phyllobacteriaceae</taxon>
        <taxon>Mesorhizobium</taxon>
    </lineage>
</organism>
<feature type="transmembrane region" description="Helical" evidence="1">
    <location>
        <begin position="6"/>
        <end position="25"/>
    </location>
</feature>
<dbReference type="PATRIC" id="fig|1082933.3.peg.5916"/>
<evidence type="ECO:0000313" key="3">
    <source>
        <dbReference type="Proteomes" id="UP000002949"/>
    </source>
</evidence>
<evidence type="ECO:0000313" key="2">
    <source>
        <dbReference type="EMBL" id="EHH05109.1"/>
    </source>
</evidence>
<dbReference type="AlphaFoldDB" id="G6YJB5"/>
<dbReference type="KEGG" id="mamo:A6B35_16585"/>
<evidence type="ECO:0000256" key="1">
    <source>
        <dbReference type="SAM" id="Phobius"/>
    </source>
</evidence>
<accession>G6YJB5</accession>
<dbReference type="RefSeq" id="WP_006205878.1">
    <property type="nucleotide sequence ID" value="NZ_AGSN01000217.1"/>
</dbReference>
<keyword evidence="1" id="KW-0812">Transmembrane</keyword>
<sequence>MTGGAFYLLCGVWALVMLAIFIQAIRLSYRIEARSPDLTNRSGFPRNAMMFHTVTNINVARDEETQAMRRRMNRLLLIVLAGFVVMWAGLYLMRSTDA</sequence>
<name>G6YJB5_9HYPH</name>
<proteinExistence type="predicted"/>
<feature type="transmembrane region" description="Helical" evidence="1">
    <location>
        <begin position="75"/>
        <end position="93"/>
    </location>
</feature>
<reference evidence="2 3" key="1">
    <citation type="journal article" date="2012" name="J. Bacteriol.">
        <title>Draft Genome Sequence of Plant Growth-Promoting Rhizobium Mesorhizobium amorphae, Isolated from Zinc-Lead Mine Tailings.</title>
        <authorList>
            <person name="Hao X."/>
            <person name="Lin Y."/>
            <person name="Johnstone L."/>
            <person name="Baltrus D.A."/>
            <person name="Miller S.J."/>
            <person name="Wei G."/>
            <person name="Rensing C."/>
        </authorList>
    </citation>
    <scope>NUCLEOTIDE SEQUENCE [LARGE SCALE GENOMIC DNA]</scope>
    <source>
        <strain evidence="2 3">CCNWGS0123</strain>
    </source>
</reference>
<dbReference type="STRING" id="1082933.A6B35_16585"/>
<keyword evidence="1" id="KW-0472">Membrane</keyword>